<gene>
    <name evidence="2" type="ORF">LSH36_10g02008</name>
</gene>
<dbReference type="SUPFAM" id="SSF47616">
    <property type="entry name" value="GST C-terminal domain-like"/>
    <property type="match status" value="1"/>
</dbReference>
<comment type="caution">
    <text evidence="2">The sequence shown here is derived from an EMBL/GenBank/DDBJ whole genome shotgun (WGS) entry which is preliminary data.</text>
</comment>
<sequence>MNNNNYGFNNDPEEEKTDVGLIFDFDEEKWNETDEDGKMTWADLAVVLFTTNWMERIDVAPFWEDYPLLNDIRERIEALPQRWFREMAQTPTY</sequence>
<protein>
    <recommendedName>
        <fullName evidence="1">Glutathione S-transferase C-terminal domain-containing protein</fullName>
    </recommendedName>
</protein>
<dbReference type="InterPro" id="IPR004046">
    <property type="entry name" value="GST_C"/>
</dbReference>
<dbReference type="Proteomes" id="UP001208570">
    <property type="component" value="Unassembled WGS sequence"/>
</dbReference>
<organism evidence="2 3">
    <name type="scientific">Paralvinella palmiformis</name>
    <dbReference type="NCBI Taxonomy" id="53620"/>
    <lineage>
        <taxon>Eukaryota</taxon>
        <taxon>Metazoa</taxon>
        <taxon>Spiralia</taxon>
        <taxon>Lophotrochozoa</taxon>
        <taxon>Annelida</taxon>
        <taxon>Polychaeta</taxon>
        <taxon>Sedentaria</taxon>
        <taxon>Canalipalpata</taxon>
        <taxon>Terebellida</taxon>
        <taxon>Terebelliformia</taxon>
        <taxon>Alvinellidae</taxon>
        <taxon>Paralvinella</taxon>
    </lineage>
</organism>
<keyword evidence="3" id="KW-1185">Reference proteome</keyword>
<evidence type="ECO:0000313" key="2">
    <source>
        <dbReference type="EMBL" id="KAK2169380.1"/>
    </source>
</evidence>
<proteinExistence type="predicted"/>
<reference evidence="2" key="1">
    <citation type="journal article" date="2023" name="Mol. Biol. Evol.">
        <title>Third-Generation Sequencing Reveals the Adaptive Role of the Epigenome in Three Deep-Sea Polychaetes.</title>
        <authorList>
            <person name="Perez M."/>
            <person name="Aroh O."/>
            <person name="Sun Y."/>
            <person name="Lan Y."/>
            <person name="Juniper S.K."/>
            <person name="Young C.R."/>
            <person name="Angers B."/>
            <person name="Qian P.Y."/>
        </authorList>
    </citation>
    <scope>NUCLEOTIDE SEQUENCE</scope>
    <source>
        <strain evidence="2">P08H-3</strain>
    </source>
</reference>
<dbReference type="Pfam" id="PF00043">
    <property type="entry name" value="GST_C"/>
    <property type="match status" value="1"/>
</dbReference>
<accession>A0AAD9KEP6</accession>
<dbReference type="AlphaFoldDB" id="A0AAD9KEP6"/>
<dbReference type="Gene3D" id="1.20.1050.10">
    <property type="match status" value="1"/>
</dbReference>
<dbReference type="EMBL" id="JAODUP010000010">
    <property type="protein sequence ID" value="KAK2169380.1"/>
    <property type="molecule type" value="Genomic_DNA"/>
</dbReference>
<feature type="domain" description="Glutathione S-transferase C-terminal" evidence="1">
    <location>
        <begin position="36"/>
        <end position="80"/>
    </location>
</feature>
<evidence type="ECO:0000313" key="3">
    <source>
        <dbReference type="Proteomes" id="UP001208570"/>
    </source>
</evidence>
<name>A0AAD9KEP6_9ANNE</name>
<evidence type="ECO:0000259" key="1">
    <source>
        <dbReference type="Pfam" id="PF00043"/>
    </source>
</evidence>
<dbReference type="InterPro" id="IPR036282">
    <property type="entry name" value="Glutathione-S-Trfase_C_sf"/>
</dbReference>